<dbReference type="Proteomes" id="UP000410492">
    <property type="component" value="Unassembled WGS sequence"/>
</dbReference>
<sequence>RVVARREKNSTVATAKTTTKELPRSFAVSAGRCEETSRDSLSGYAVIEKKTFFLVVFGRVRF</sequence>
<proteinExistence type="predicted"/>
<name>A0A653DRN2_CALMS</name>
<keyword evidence="2" id="KW-1185">Reference proteome</keyword>
<evidence type="ECO:0000313" key="2">
    <source>
        <dbReference type="Proteomes" id="UP000410492"/>
    </source>
</evidence>
<dbReference type="EMBL" id="CAACVG010014195">
    <property type="protein sequence ID" value="VEN62858.1"/>
    <property type="molecule type" value="Genomic_DNA"/>
</dbReference>
<dbReference type="AlphaFoldDB" id="A0A653DRN2"/>
<accession>A0A653DRN2</accession>
<reference evidence="1 2" key="1">
    <citation type="submission" date="2019-01" db="EMBL/GenBank/DDBJ databases">
        <authorList>
            <person name="Sayadi A."/>
        </authorList>
    </citation>
    <scope>NUCLEOTIDE SEQUENCE [LARGE SCALE GENOMIC DNA]</scope>
</reference>
<protein>
    <submittedName>
        <fullName evidence="1">Uncharacterized protein</fullName>
    </submittedName>
</protein>
<gene>
    <name evidence="1" type="ORF">CALMAC_LOCUS19854</name>
</gene>
<organism evidence="1 2">
    <name type="scientific">Callosobruchus maculatus</name>
    <name type="common">Southern cowpea weevil</name>
    <name type="synonym">Pulse bruchid</name>
    <dbReference type="NCBI Taxonomy" id="64391"/>
    <lineage>
        <taxon>Eukaryota</taxon>
        <taxon>Metazoa</taxon>
        <taxon>Ecdysozoa</taxon>
        <taxon>Arthropoda</taxon>
        <taxon>Hexapoda</taxon>
        <taxon>Insecta</taxon>
        <taxon>Pterygota</taxon>
        <taxon>Neoptera</taxon>
        <taxon>Endopterygota</taxon>
        <taxon>Coleoptera</taxon>
        <taxon>Polyphaga</taxon>
        <taxon>Cucujiformia</taxon>
        <taxon>Chrysomeloidea</taxon>
        <taxon>Chrysomelidae</taxon>
        <taxon>Bruchinae</taxon>
        <taxon>Bruchini</taxon>
        <taxon>Callosobruchus</taxon>
    </lineage>
</organism>
<evidence type="ECO:0000313" key="1">
    <source>
        <dbReference type="EMBL" id="VEN62858.1"/>
    </source>
</evidence>
<feature type="non-terminal residue" evidence="1">
    <location>
        <position position="1"/>
    </location>
</feature>